<dbReference type="AlphaFoldDB" id="W1PFY6"/>
<dbReference type="Proteomes" id="UP000017836">
    <property type="component" value="Unassembled WGS sequence"/>
</dbReference>
<protein>
    <submittedName>
        <fullName evidence="1">Uncharacterized protein</fullName>
    </submittedName>
</protein>
<dbReference type="Gramene" id="ERN06551">
    <property type="protein sequence ID" value="ERN06551"/>
    <property type="gene ID" value="AMTR_s00058p00117790"/>
</dbReference>
<organism evidence="1 2">
    <name type="scientific">Amborella trichopoda</name>
    <dbReference type="NCBI Taxonomy" id="13333"/>
    <lineage>
        <taxon>Eukaryota</taxon>
        <taxon>Viridiplantae</taxon>
        <taxon>Streptophyta</taxon>
        <taxon>Embryophyta</taxon>
        <taxon>Tracheophyta</taxon>
        <taxon>Spermatophyta</taxon>
        <taxon>Magnoliopsida</taxon>
        <taxon>Amborellales</taxon>
        <taxon>Amborellaceae</taxon>
        <taxon>Amborella</taxon>
    </lineage>
</organism>
<dbReference type="EMBL" id="KI393888">
    <property type="protein sequence ID" value="ERN06551.1"/>
    <property type="molecule type" value="Genomic_DNA"/>
</dbReference>
<name>W1PFY6_AMBTC</name>
<sequence length="128" mass="14329">MGARLDLGPRHLPAQTAGITRIQPPLTSPELMYIPSARLPNPSMAIPHRIPHELNWPSRATNSILAERELAHKTIREDILAMELARERMHEEAIQRKMSISEHGGMERGQLGLIADVGQRPLPFVVSH</sequence>
<dbReference type="HOGENOM" id="CLU_1962539_0_0_1"/>
<evidence type="ECO:0000313" key="2">
    <source>
        <dbReference type="Proteomes" id="UP000017836"/>
    </source>
</evidence>
<proteinExistence type="predicted"/>
<keyword evidence="2" id="KW-1185">Reference proteome</keyword>
<reference evidence="2" key="1">
    <citation type="journal article" date="2013" name="Science">
        <title>The Amborella genome and the evolution of flowering plants.</title>
        <authorList>
            <consortium name="Amborella Genome Project"/>
        </authorList>
    </citation>
    <scope>NUCLEOTIDE SEQUENCE [LARGE SCALE GENOMIC DNA]</scope>
</reference>
<accession>W1PFY6</accession>
<evidence type="ECO:0000313" key="1">
    <source>
        <dbReference type="EMBL" id="ERN06551.1"/>
    </source>
</evidence>
<gene>
    <name evidence="1" type="ORF">AMTR_s00058p00117790</name>
</gene>